<dbReference type="EMBL" id="JABANM010019782">
    <property type="protein sequence ID" value="KAF4723921.1"/>
    <property type="molecule type" value="Genomic_DNA"/>
</dbReference>
<protein>
    <submittedName>
        <fullName evidence="2">Uncharacterized protein</fullName>
    </submittedName>
</protein>
<name>A0A7J6RU28_PEROL</name>
<proteinExistence type="predicted"/>
<evidence type="ECO:0000313" key="2">
    <source>
        <dbReference type="EMBL" id="KAF4723921.1"/>
    </source>
</evidence>
<evidence type="ECO:0000313" key="3">
    <source>
        <dbReference type="Proteomes" id="UP000574390"/>
    </source>
</evidence>
<gene>
    <name evidence="2" type="ORF">FOZ62_007634</name>
</gene>
<feature type="region of interest" description="Disordered" evidence="1">
    <location>
        <begin position="20"/>
        <end position="47"/>
    </location>
</feature>
<evidence type="ECO:0000256" key="1">
    <source>
        <dbReference type="SAM" id="MobiDB-lite"/>
    </source>
</evidence>
<comment type="caution">
    <text evidence="2">The sequence shown here is derived from an EMBL/GenBank/DDBJ whole genome shotgun (WGS) entry which is preliminary data.</text>
</comment>
<reference evidence="2 3" key="1">
    <citation type="submission" date="2020-04" db="EMBL/GenBank/DDBJ databases">
        <title>Perkinsus olseni comparative genomics.</title>
        <authorList>
            <person name="Bogema D.R."/>
        </authorList>
    </citation>
    <scope>NUCLEOTIDE SEQUENCE [LARGE SCALE GENOMIC DNA]</scope>
    <source>
        <strain evidence="2">ATCC PRA-205</strain>
    </source>
</reference>
<sequence>MFVSLLDTLSPIKNIVSQPSISKRSLPSTPTLHPSPSPPEPPAFSLPPNHVQDTAFLILQQSECLGKTSWAVCLRHFQMTLKLETLFVADMAWRILYPPPQLNFLRSGAGARQGQVLS</sequence>
<accession>A0A7J6RU28</accession>
<dbReference type="AlphaFoldDB" id="A0A7J6RU28"/>
<feature type="compositionally biased region" description="Pro residues" evidence="1">
    <location>
        <begin position="33"/>
        <end position="45"/>
    </location>
</feature>
<dbReference type="Proteomes" id="UP000574390">
    <property type="component" value="Unassembled WGS sequence"/>
</dbReference>
<organism evidence="2 3">
    <name type="scientific">Perkinsus olseni</name>
    <name type="common">Perkinsus atlanticus</name>
    <dbReference type="NCBI Taxonomy" id="32597"/>
    <lineage>
        <taxon>Eukaryota</taxon>
        <taxon>Sar</taxon>
        <taxon>Alveolata</taxon>
        <taxon>Perkinsozoa</taxon>
        <taxon>Perkinsea</taxon>
        <taxon>Perkinsida</taxon>
        <taxon>Perkinsidae</taxon>
        <taxon>Perkinsus</taxon>
    </lineage>
</organism>